<proteinExistence type="inferred from homology"/>
<feature type="coiled-coil region" evidence="10">
    <location>
        <begin position="159"/>
        <end position="200"/>
    </location>
</feature>
<comment type="caution">
    <text evidence="13">The sequence shown here is derived from an EMBL/GenBank/DDBJ whole genome shotgun (WGS) entry which is preliminary data.</text>
</comment>
<evidence type="ECO:0000259" key="11">
    <source>
        <dbReference type="Pfam" id="PF25994"/>
    </source>
</evidence>
<keyword evidence="4 9" id="KW-1003">Cell membrane</keyword>
<evidence type="ECO:0000256" key="3">
    <source>
        <dbReference type="ARBA" id="ARBA00022448"/>
    </source>
</evidence>
<feature type="domain" description="AprE-like long alpha-helical hairpin" evidence="11">
    <location>
        <begin position="94"/>
        <end position="280"/>
    </location>
</feature>
<evidence type="ECO:0000313" key="14">
    <source>
        <dbReference type="Proteomes" id="UP001596116"/>
    </source>
</evidence>
<evidence type="ECO:0000256" key="9">
    <source>
        <dbReference type="RuleBase" id="RU365093"/>
    </source>
</evidence>
<keyword evidence="5 9" id="KW-0997">Cell inner membrane</keyword>
<dbReference type="PRINTS" id="PR01490">
    <property type="entry name" value="RTXTOXIND"/>
</dbReference>
<dbReference type="Proteomes" id="UP001596116">
    <property type="component" value="Unassembled WGS sequence"/>
</dbReference>
<dbReference type="EMBL" id="JBHPON010000001">
    <property type="protein sequence ID" value="MFC6035235.1"/>
    <property type="molecule type" value="Genomic_DNA"/>
</dbReference>
<feature type="transmembrane region" description="Helical" evidence="9">
    <location>
        <begin position="14"/>
        <end position="36"/>
    </location>
</feature>
<dbReference type="Gene3D" id="2.40.30.170">
    <property type="match status" value="1"/>
</dbReference>
<keyword evidence="10" id="KW-0175">Coiled coil</keyword>
<evidence type="ECO:0000256" key="6">
    <source>
        <dbReference type="ARBA" id="ARBA00022692"/>
    </source>
</evidence>
<feature type="domain" description="AprE-like beta-barrel" evidence="12">
    <location>
        <begin position="324"/>
        <end position="414"/>
    </location>
</feature>
<evidence type="ECO:0000313" key="13">
    <source>
        <dbReference type="EMBL" id="MFC6035235.1"/>
    </source>
</evidence>
<keyword evidence="6 9" id="KW-0812">Transmembrane</keyword>
<dbReference type="InterPro" id="IPR058781">
    <property type="entry name" value="HH_AprE-like"/>
</dbReference>
<dbReference type="InterPro" id="IPR010129">
    <property type="entry name" value="T1SS_HlyD"/>
</dbReference>
<evidence type="ECO:0000256" key="4">
    <source>
        <dbReference type="ARBA" id="ARBA00022475"/>
    </source>
</evidence>
<keyword evidence="7 9" id="KW-1133">Transmembrane helix</keyword>
<keyword evidence="14" id="KW-1185">Reference proteome</keyword>
<comment type="subcellular location">
    <subcellularLocation>
        <location evidence="1 9">Cell inner membrane</location>
        <topology evidence="1 9">Single-pass membrane protein</topology>
    </subcellularLocation>
</comment>
<reference evidence="13 14" key="1">
    <citation type="submission" date="2024-09" db="EMBL/GenBank/DDBJ databases">
        <authorList>
            <person name="Zhang Z.-H."/>
        </authorList>
    </citation>
    <scope>NUCLEOTIDE SEQUENCE [LARGE SCALE GENOMIC DNA]</scope>
    <source>
        <strain evidence="13 14">HHTR114</strain>
    </source>
</reference>
<dbReference type="RefSeq" id="WP_379879440.1">
    <property type="nucleotide sequence ID" value="NZ_JBHPON010000001.1"/>
</dbReference>
<evidence type="ECO:0000256" key="8">
    <source>
        <dbReference type="ARBA" id="ARBA00023136"/>
    </source>
</evidence>
<evidence type="ECO:0000256" key="2">
    <source>
        <dbReference type="ARBA" id="ARBA00009477"/>
    </source>
</evidence>
<dbReference type="Pfam" id="PF26002">
    <property type="entry name" value="Beta-barrel_AprE"/>
    <property type="match status" value="1"/>
</dbReference>
<organism evidence="13 14">
    <name type="scientific">Hyphococcus aureus</name>
    <dbReference type="NCBI Taxonomy" id="2666033"/>
    <lineage>
        <taxon>Bacteria</taxon>
        <taxon>Pseudomonadati</taxon>
        <taxon>Pseudomonadota</taxon>
        <taxon>Alphaproteobacteria</taxon>
        <taxon>Parvularculales</taxon>
        <taxon>Parvularculaceae</taxon>
        <taxon>Hyphococcus</taxon>
    </lineage>
</organism>
<dbReference type="PANTHER" id="PTHR30386">
    <property type="entry name" value="MEMBRANE FUSION SUBUNIT OF EMRAB-TOLC MULTIDRUG EFFLUX PUMP"/>
    <property type="match status" value="1"/>
</dbReference>
<evidence type="ECO:0000259" key="12">
    <source>
        <dbReference type="Pfam" id="PF26002"/>
    </source>
</evidence>
<evidence type="ECO:0000256" key="10">
    <source>
        <dbReference type="SAM" id="Coils"/>
    </source>
</evidence>
<dbReference type="InterPro" id="IPR058982">
    <property type="entry name" value="Beta-barrel_AprE"/>
</dbReference>
<evidence type="ECO:0000256" key="7">
    <source>
        <dbReference type="ARBA" id="ARBA00022989"/>
    </source>
</evidence>
<dbReference type="Gene3D" id="2.40.50.100">
    <property type="match status" value="1"/>
</dbReference>
<evidence type="ECO:0000256" key="1">
    <source>
        <dbReference type="ARBA" id="ARBA00004377"/>
    </source>
</evidence>
<sequence length="436" mass="47706">MTDTSPKKPASADFYIKFGLYTVLALFGGLIFWSVVAPVDGAVIAVGQVVVESNRKAVQHLEGGVIEGILVREGEEVEAGEVVATLEDTVQAGSLALIDGQLTELYARRVRLEAERDGADRLAQPRGKAAVLNGDAFEAKLAGQTQLFEARRTTRLTQVDLLQERITQQKERIGGLNAQIDSLRDQRRLIEDELAGVRELNEKGFAPTTRVRALERESRRLSGERGALRAAIAEATSIIAEAELEIERLQEKAREDAISELRDVEVSIAELEERRIAADEKLERTQIRAPYAGRVMGLTVHTEGAVISPGAPLMEIVPRGDKLQIAARVAPRDVDKIQAGQETLVRFSAFGARMTPETTGVVDFVSADSFVDDKTGIPYYLVMVDIPQGEELNKILHNASLVPGMPVEAFIRTGSQPAISYFLKPLTDALARSMRE</sequence>
<dbReference type="InterPro" id="IPR050739">
    <property type="entry name" value="MFP"/>
</dbReference>
<name>A0ABW1KVA2_9PROT</name>
<keyword evidence="3 9" id="KW-0813">Transport</keyword>
<protein>
    <recommendedName>
        <fullName evidence="9">Membrane fusion protein (MFP) family protein</fullName>
    </recommendedName>
</protein>
<dbReference type="PANTHER" id="PTHR30386:SF17">
    <property type="entry name" value="ALKALINE PROTEASE SECRETION PROTEIN APRE"/>
    <property type="match status" value="1"/>
</dbReference>
<keyword evidence="8 9" id="KW-0472">Membrane</keyword>
<feature type="coiled-coil region" evidence="10">
    <location>
        <begin position="232"/>
        <end position="288"/>
    </location>
</feature>
<dbReference type="SUPFAM" id="SSF111369">
    <property type="entry name" value="HlyD-like secretion proteins"/>
    <property type="match status" value="1"/>
</dbReference>
<comment type="similarity">
    <text evidence="2 9">Belongs to the membrane fusion protein (MFP) (TC 8.A.1) family.</text>
</comment>
<accession>A0ABW1KVA2</accession>
<dbReference type="Pfam" id="PF25994">
    <property type="entry name" value="HH_AprE"/>
    <property type="match status" value="1"/>
</dbReference>
<gene>
    <name evidence="13" type="ORF">ACFMB1_06745</name>
</gene>
<dbReference type="NCBIfam" id="TIGR01843">
    <property type="entry name" value="type_I_hlyD"/>
    <property type="match status" value="1"/>
</dbReference>
<evidence type="ECO:0000256" key="5">
    <source>
        <dbReference type="ARBA" id="ARBA00022519"/>
    </source>
</evidence>